<proteinExistence type="predicted"/>
<dbReference type="PANTHER" id="PTHR12418:SF19">
    <property type="entry name" value="ACYL-COENZYME A THIOESTERASE THEM4"/>
    <property type="match status" value="1"/>
</dbReference>
<dbReference type="Proteomes" id="UP000281170">
    <property type="component" value="Plasmid 9"/>
</dbReference>
<keyword evidence="7" id="KW-1185">Reference proteome</keyword>
<dbReference type="Proteomes" id="UP000054859">
    <property type="component" value="Unassembled WGS sequence"/>
</dbReference>
<dbReference type="OrthoDB" id="9792301at2"/>
<dbReference type="GO" id="GO:0016787">
    <property type="term" value="F:hydrolase activity"/>
    <property type="evidence" value="ECO:0007669"/>
    <property type="project" value="UniProtKB-KW"/>
</dbReference>
<dbReference type="KEGG" id="ladl:NCTC12735_00480"/>
<dbReference type="AlphaFoldDB" id="A0A0W0R5C8"/>
<evidence type="ECO:0000313" key="8">
    <source>
        <dbReference type="Proteomes" id="UP000281170"/>
    </source>
</evidence>
<dbReference type="InterPro" id="IPR029069">
    <property type="entry name" value="HotDog_dom_sf"/>
</dbReference>
<keyword evidence="3" id="KW-0276">Fatty acid metabolism</keyword>
<evidence type="ECO:0000256" key="3">
    <source>
        <dbReference type="ARBA" id="ARBA00022832"/>
    </source>
</evidence>
<geneLocation type="plasmid" evidence="6 8">
    <name>9</name>
</geneLocation>
<evidence type="ECO:0000256" key="4">
    <source>
        <dbReference type="ARBA" id="ARBA00023098"/>
    </source>
</evidence>
<evidence type="ECO:0000313" key="6">
    <source>
        <dbReference type="EMBL" id="VEH84860.1"/>
    </source>
</evidence>
<keyword evidence="2" id="KW-0378">Hydrolase</keyword>
<dbReference type="PANTHER" id="PTHR12418">
    <property type="entry name" value="ACYL-COENZYME A THIOESTERASE THEM4"/>
    <property type="match status" value="1"/>
</dbReference>
<organism evidence="5 7">
    <name type="scientific">Legionella adelaidensis</name>
    <dbReference type="NCBI Taxonomy" id="45056"/>
    <lineage>
        <taxon>Bacteria</taxon>
        <taxon>Pseudomonadati</taxon>
        <taxon>Pseudomonadota</taxon>
        <taxon>Gammaproteobacteria</taxon>
        <taxon>Legionellales</taxon>
        <taxon>Legionellaceae</taxon>
        <taxon>Legionella</taxon>
    </lineage>
</organism>
<evidence type="ECO:0000313" key="7">
    <source>
        <dbReference type="Proteomes" id="UP000054859"/>
    </source>
</evidence>
<evidence type="ECO:0008006" key="9">
    <source>
        <dbReference type="Google" id="ProtNLM"/>
    </source>
</evidence>
<dbReference type="EMBL" id="LR134418">
    <property type="protein sequence ID" value="VEH84860.1"/>
    <property type="molecule type" value="Genomic_DNA"/>
</dbReference>
<reference evidence="6 8" key="2">
    <citation type="submission" date="2018-12" db="EMBL/GenBank/DDBJ databases">
        <authorList>
            <consortium name="Pathogen Informatics"/>
        </authorList>
    </citation>
    <scope>NUCLEOTIDE SEQUENCE [LARGE SCALE GENOMIC DNA]</scope>
    <source>
        <strain evidence="6 8">NCTC12735</strain>
        <plasmid evidence="8">9</plasmid>
    </source>
</reference>
<evidence type="ECO:0000256" key="2">
    <source>
        <dbReference type="ARBA" id="ARBA00022801"/>
    </source>
</evidence>
<dbReference type="EMBL" id="LNKA01000001">
    <property type="protein sequence ID" value="KTC66264.1"/>
    <property type="molecule type" value="Genomic_DNA"/>
</dbReference>
<dbReference type="PATRIC" id="fig|45056.6.peg.956"/>
<dbReference type="SUPFAM" id="SSF54637">
    <property type="entry name" value="Thioesterase/thiol ester dehydrase-isomerase"/>
    <property type="match status" value="1"/>
</dbReference>
<protein>
    <recommendedName>
        <fullName evidence="9">Thioesterase</fullName>
    </recommendedName>
</protein>
<accession>A0A0W0R5C8</accession>
<name>A0A0W0R5C8_9GAMM</name>
<dbReference type="GO" id="GO:0006631">
    <property type="term" value="P:fatty acid metabolic process"/>
    <property type="evidence" value="ECO:0007669"/>
    <property type="project" value="UniProtKB-KW"/>
</dbReference>
<evidence type="ECO:0000256" key="1">
    <source>
        <dbReference type="ARBA" id="ARBA00022490"/>
    </source>
</evidence>
<keyword evidence="1" id="KW-0963">Cytoplasm</keyword>
<dbReference type="InterPro" id="IPR052365">
    <property type="entry name" value="THEM4/THEM5_acyl-CoA_thioest"/>
</dbReference>
<keyword evidence="4" id="KW-0443">Lipid metabolism</keyword>
<dbReference type="STRING" id="45056.Lade_0922"/>
<reference evidence="5 7" key="1">
    <citation type="submission" date="2015-11" db="EMBL/GenBank/DDBJ databases">
        <title>Identification of large and diverse effector repertoires of 38 Legionella species.</title>
        <authorList>
            <person name="Burstein D."/>
            <person name="Amaro F."/>
            <person name="Zusman T."/>
            <person name="Lifshitz Z."/>
            <person name="Cohen O."/>
            <person name="Gilbert J.A."/>
            <person name="Pupko T."/>
            <person name="Shuman H.A."/>
            <person name="Segal G."/>
        </authorList>
    </citation>
    <scope>NUCLEOTIDE SEQUENCE [LARGE SCALE GENOMIC DNA]</scope>
    <source>
        <strain evidence="5 7">1762-AUS-E</strain>
    </source>
</reference>
<dbReference type="Gene3D" id="3.10.129.10">
    <property type="entry name" value="Hotdog Thioesterase"/>
    <property type="match status" value="1"/>
</dbReference>
<sequence>MNIKNRALQDLISPEGICFGCGTKNENGLRIKSFWDMDSVHVIMSYTPAEHYTGWPSLVYGGLIACLIDCHSNWTAIAYHYRTENREPGSSPCIDCVTGSLGVKYIKPTPIGVPLLLKARVVGEVARKTRVHCEVYANNILTVLGDSTFVRVDIGHLTKTTHGEVE</sequence>
<keyword evidence="6" id="KW-0614">Plasmid</keyword>
<evidence type="ECO:0000313" key="5">
    <source>
        <dbReference type="EMBL" id="KTC66264.1"/>
    </source>
</evidence>
<gene>
    <name evidence="5" type="ORF">Lade_0922</name>
    <name evidence="6" type="ORF">NCTC12735_00480</name>
</gene>
<dbReference type="RefSeq" id="WP_058461953.1">
    <property type="nucleotide sequence ID" value="NZ_LR134418.1"/>
</dbReference>